<dbReference type="CDD" id="cd00880">
    <property type="entry name" value="Era_like"/>
    <property type="match status" value="1"/>
</dbReference>
<dbReference type="NCBIfam" id="TIGR03918">
    <property type="entry name" value="GTP_HydF"/>
    <property type="match status" value="1"/>
</dbReference>
<dbReference type="EMBL" id="CP099799">
    <property type="protein sequence ID" value="USS00112.1"/>
    <property type="molecule type" value="Genomic_DNA"/>
</dbReference>
<dbReference type="InterPro" id="IPR006073">
    <property type="entry name" value="GTP-bd"/>
</dbReference>
<dbReference type="SUPFAM" id="SSF52540">
    <property type="entry name" value="P-loop containing nucleoside triphosphate hydrolases"/>
    <property type="match status" value="1"/>
</dbReference>
<evidence type="ECO:0000256" key="1">
    <source>
        <dbReference type="ARBA" id="ARBA00022741"/>
    </source>
</evidence>
<reference evidence="7" key="2">
    <citation type="submission" date="2022-06" db="EMBL/GenBank/DDBJ databases">
        <authorList>
            <person name="Holder M.E."/>
            <person name="Ajami N.J."/>
            <person name="Petrosino J.F."/>
        </authorList>
    </citation>
    <scope>NUCLEOTIDE SEQUENCE</scope>
    <source>
        <strain evidence="7">RMA 8861</strain>
    </source>
</reference>
<evidence type="ECO:0000259" key="5">
    <source>
        <dbReference type="Pfam" id="PF18133"/>
    </source>
</evidence>
<dbReference type="Proteomes" id="UP001055437">
    <property type="component" value="Chromosome"/>
</dbReference>
<dbReference type="GO" id="GO:0002098">
    <property type="term" value="P:tRNA wobble uridine modification"/>
    <property type="evidence" value="ECO:0007669"/>
    <property type="project" value="TreeGrafter"/>
</dbReference>
<dbReference type="InterPro" id="IPR023873">
    <property type="entry name" value="FeFe-hyd_GTPase_HydF"/>
</dbReference>
<evidence type="ECO:0000313" key="8">
    <source>
        <dbReference type="Proteomes" id="UP000280586"/>
    </source>
</evidence>
<dbReference type="Pfam" id="PF18133">
    <property type="entry name" value="HydF_tetramer"/>
    <property type="match status" value="1"/>
</dbReference>
<sequence>MNNTPNSNRKHIAIYGKTNSGKSSLMNKLLGQEISLVSELEGTTTDPVSKAMELIPVGPVLFIDTAGLNDTTILGEMRVKRTLEILMRTDLALYIMDSNDLDFNSYKDMKLKFKKYNIPYITVINKIDTLSYEKLEEIKSNFEEAVFISTCENQGVEGLKELLIKKLQDDEREIPILGDLVPYNGKVILVVPIDSETPKGRIILPQVQCIRDCLDHGIKSYVVRDTELESALKDIKDVDLVITDSQIFKKVDRIVPKNIKLTSFSILFARHKGDINAFVEGASKVRNLKKNSKILISESCSHNISHEDIGRVKIPKMLNNYIGADLNYEYRVGHDFPENIEEYDLIIHCGACMINRKTVLNRVDLCKEKGIPITNYGVLIAYLTGILDRTIVVLEDSKKNLD</sequence>
<dbReference type="EMBL" id="CP023671">
    <property type="protein sequence ID" value="AYE33555.1"/>
    <property type="molecule type" value="Genomic_DNA"/>
</dbReference>
<dbReference type="Pfam" id="PF18128">
    <property type="entry name" value="HydF_dimer"/>
    <property type="match status" value="1"/>
</dbReference>
<name>A0A9N7PIC8_CLOSE</name>
<dbReference type="PANTHER" id="PTHR42714:SF6">
    <property type="entry name" value="TRANSLATION INITIATION FACTOR IF-2"/>
    <property type="match status" value="1"/>
</dbReference>
<dbReference type="InterPro" id="IPR040644">
    <property type="entry name" value="HydF_tetramer"/>
</dbReference>
<evidence type="ECO:0000313" key="7">
    <source>
        <dbReference type="EMBL" id="USS00112.1"/>
    </source>
</evidence>
<dbReference type="PANTHER" id="PTHR42714">
    <property type="entry name" value="TRNA MODIFICATION GTPASE GTPBP3"/>
    <property type="match status" value="1"/>
</dbReference>
<protein>
    <submittedName>
        <fullName evidence="6">[FeFe] hydrogenase H-cluster maturation GTPase HydF</fullName>
    </submittedName>
</protein>
<feature type="domain" description="G" evidence="3">
    <location>
        <begin position="11"/>
        <end position="126"/>
    </location>
</feature>
<gene>
    <name evidence="6" type="primary">hydF</name>
    <name evidence="6" type="ORF">CP523_03265</name>
    <name evidence="7" type="ORF">NH397_11490</name>
</gene>
<dbReference type="Gene3D" id="3.40.50.300">
    <property type="entry name" value="P-loop containing nucleotide triphosphate hydrolases"/>
    <property type="match status" value="1"/>
</dbReference>
<dbReference type="RefSeq" id="WP_120140485.1">
    <property type="nucleotide sequence ID" value="NZ_CP023671.1"/>
</dbReference>
<evidence type="ECO:0000259" key="4">
    <source>
        <dbReference type="Pfam" id="PF18128"/>
    </source>
</evidence>
<dbReference type="InterPro" id="IPR005225">
    <property type="entry name" value="Small_GTP-bd"/>
</dbReference>
<dbReference type="Pfam" id="PF01926">
    <property type="entry name" value="MMR_HSR1"/>
    <property type="match status" value="1"/>
</dbReference>
<organism evidence="6 8">
    <name type="scientific">Clostridium septicum</name>
    <dbReference type="NCBI Taxonomy" id="1504"/>
    <lineage>
        <taxon>Bacteria</taxon>
        <taxon>Bacillati</taxon>
        <taxon>Bacillota</taxon>
        <taxon>Clostridia</taxon>
        <taxon>Eubacteriales</taxon>
        <taxon>Clostridiaceae</taxon>
        <taxon>Clostridium</taxon>
    </lineage>
</organism>
<evidence type="ECO:0000259" key="3">
    <source>
        <dbReference type="Pfam" id="PF01926"/>
    </source>
</evidence>
<proteinExistence type="predicted"/>
<dbReference type="GO" id="GO:0005737">
    <property type="term" value="C:cytoplasm"/>
    <property type="evidence" value="ECO:0007669"/>
    <property type="project" value="TreeGrafter"/>
</dbReference>
<keyword evidence="9" id="KW-1185">Reference proteome</keyword>
<dbReference type="GO" id="GO:0005525">
    <property type="term" value="F:GTP binding"/>
    <property type="evidence" value="ECO:0007669"/>
    <property type="project" value="UniProtKB-KW"/>
</dbReference>
<evidence type="ECO:0000313" key="6">
    <source>
        <dbReference type="EMBL" id="AYE33555.1"/>
    </source>
</evidence>
<feature type="domain" description="Hydrogen maturase F tetramerization" evidence="5">
    <location>
        <begin position="277"/>
        <end position="391"/>
    </location>
</feature>
<dbReference type="GO" id="GO:0030488">
    <property type="term" value="P:tRNA methylation"/>
    <property type="evidence" value="ECO:0007669"/>
    <property type="project" value="TreeGrafter"/>
</dbReference>
<dbReference type="AlphaFoldDB" id="A0A9N7PIC8"/>
<dbReference type="Gene3D" id="3.40.50.11410">
    <property type="match status" value="1"/>
</dbReference>
<reference evidence="6 8" key="1">
    <citation type="submission" date="2017-09" db="EMBL/GenBank/DDBJ databases">
        <authorList>
            <person name="Thomas P."/>
            <person name="Seyboldt C."/>
        </authorList>
    </citation>
    <scope>NUCLEOTIDE SEQUENCE [LARGE SCALE GENOMIC DNA]</scope>
    <source>
        <strain evidence="6 8">DSM 7534</strain>
    </source>
</reference>
<keyword evidence="1" id="KW-0547">Nucleotide-binding</keyword>
<keyword evidence="2" id="KW-0342">GTP-binding</keyword>
<dbReference type="NCBIfam" id="TIGR00231">
    <property type="entry name" value="small_GTP"/>
    <property type="match status" value="1"/>
</dbReference>
<dbReference type="InterPro" id="IPR041606">
    <property type="entry name" value="HydF_dimer"/>
</dbReference>
<accession>A0A9N7PIC8</accession>
<evidence type="ECO:0000313" key="9">
    <source>
        <dbReference type="Proteomes" id="UP001055437"/>
    </source>
</evidence>
<dbReference type="GeneID" id="303559700"/>
<dbReference type="Proteomes" id="UP000280586">
    <property type="component" value="Chromosome"/>
</dbReference>
<feature type="domain" description="Hydrogen maturase F dimerization" evidence="4">
    <location>
        <begin position="176"/>
        <end position="273"/>
    </location>
</feature>
<dbReference type="Gene3D" id="3.40.50.11420">
    <property type="match status" value="1"/>
</dbReference>
<evidence type="ECO:0000256" key="2">
    <source>
        <dbReference type="ARBA" id="ARBA00023134"/>
    </source>
</evidence>
<dbReference type="KEGG" id="csep:CP523_03265"/>
<dbReference type="InterPro" id="IPR027417">
    <property type="entry name" value="P-loop_NTPase"/>
</dbReference>